<geneLocation type="plasmid" evidence="1">
    <name>pN1863-HI2</name>
</geneLocation>
<protein>
    <submittedName>
        <fullName evidence="1">Uncharacterized protein</fullName>
    </submittedName>
</protein>
<reference evidence="1" key="1">
    <citation type="submission" date="2017-06" db="EMBL/GenBank/DDBJ databases">
        <title>Complete sequence of pN1863-HI2.</title>
        <authorList>
            <person name="Jiang X."/>
            <person name="Feng J."/>
            <person name="Zeng L."/>
            <person name="Zhang D."/>
            <person name="Zhan Z."/>
            <person name="Zhao Y."/>
            <person name="Luo W."/>
            <person name="Zhou D."/>
        </authorList>
    </citation>
    <scope>NUCLEOTIDE SEQUENCE</scope>
    <source>
        <strain evidence="1">N1863</strain>
        <plasmid evidence="1">pN1863-HI2</plasmid>
    </source>
</reference>
<organism evidence="1">
    <name type="scientific">Enterobacter cloacae</name>
    <dbReference type="NCBI Taxonomy" id="550"/>
    <lineage>
        <taxon>Bacteria</taxon>
        <taxon>Pseudomonadati</taxon>
        <taxon>Pseudomonadota</taxon>
        <taxon>Gammaproteobacteria</taxon>
        <taxon>Enterobacterales</taxon>
        <taxon>Enterobacteriaceae</taxon>
        <taxon>Enterobacter</taxon>
        <taxon>Enterobacter cloacae complex</taxon>
    </lineage>
</organism>
<keyword evidence="1" id="KW-0614">Plasmid</keyword>
<proteinExistence type="predicted"/>
<evidence type="ECO:0000313" key="1">
    <source>
        <dbReference type="EMBL" id="AVE24753.1"/>
    </source>
</evidence>
<name>A0A2L1KQI1_ENTCL</name>
<dbReference type="EMBL" id="MF344583">
    <property type="protein sequence ID" value="AVE24753.1"/>
    <property type="molecule type" value="Genomic_DNA"/>
</dbReference>
<sequence length="37" mass="4017">MEATWNGALFSAATIRLPVSTQSSRRAFGKAVVQHLN</sequence>
<accession>A0A2L1KQI1</accession>
<dbReference type="AlphaFoldDB" id="A0A2L1KQI1"/>